<keyword evidence="2" id="KW-1185">Reference proteome</keyword>
<organism evidence="1 2">
    <name type="scientific">Labilithrix luteola</name>
    <dbReference type="NCBI Taxonomy" id="1391654"/>
    <lineage>
        <taxon>Bacteria</taxon>
        <taxon>Pseudomonadati</taxon>
        <taxon>Myxococcota</taxon>
        <taxon>Polyangia</taxon>
        <taxon>Polyangiales</taxon>
        <taxon>Labilitrichaceae</taxon>
        <taxon>Labilithrix</taxon>
    </lineage>
</organism>
<accession>A0A0K1PL33</accession>
<dbReference type="RefSeq" id="WP_146645517.1">
    <property type="nucleotide sequence ID" value="NZ_CP012333.1"/>
</dbReference>
<dbReference type="AlphaFoldDB" id="A0A0K1PL33"/>
<evidence type="ECO:0000313" key="1">
    <source>
        <dbReference type="EMBL" id="AKU93829.1"/>
    </source>
</evidence>
<dbReference type="KEGG" id="llu:AKJ09_00493"/>
<evidence type="ECO:0000313" key="2">
    <source>
        <dbReference type="Proteomes" id="UP000064967"/>
    </source>
</evidence>
<proteinExistence type="predicted"/>
<dbReference type="EMBL" id="CP012333">
    <property type="protein sequence ID" value="AKU93829.1"/>
    <property type="molecule type" value="Genomic_DNA"/>
</dbReference>
<sequence length="70" mass="7992">MISTTPPVVIATIRFMVDELERCRIRDPLVLPHLEAQLADEFELLARALRTPATTRQEHCPSIPSAWVRI</sequence>
<protein>
    <submittedName>
        <fullName evidence="1">Uncharacterized protein</fullName>
    </submittedName>
</protein>
<gene>
    <name evidence="1" type="ORF">AKJ09_00493</name>
</gene>
<name>A0A0K1PL33_9BACT</name>
<dbReference type="STRING" id="1391654.AKJ09_00493"/>
<dbReference type="Proteomes" id="UP000064967">
    <property type="component" value="Chromosome"/>
</dbReference>
<reference evidence="1 2" key="1">
    <citation type="submission" date="2015-08" db="EMBL/GenBank/DDBJ databases">
        <authorList>
            <person name="Babu N.S."/>
            <person name="Beckwith C.J."/>
            <person name="Beseler K.G."/>
            <person name="Brison A."/>
            <person name="Carone J.V."/>
            <person name="Caskin T.P."/>
            <person name="Diamond M."/>
            <person name="Durham M.E."/>
            <person name="Foxe J.M."/>
            <person name="Go M."/>
            <person name="Henderson B.A."/>
            <person name="Jones I.B."/>
            <person name="McGettigan J.A."/>
            <person name="Micheletti S.J."/>
            <person name="Nasrallah M.E."/>
            <person name="Ortiz D."/>
            <person name="Piller C.R."/>
            <person name="Privatt S.R."/>
            <person name="Schneider S.L."/>
            <person name="Sharp S."/>
            <person name="Smith T.C."/>
            <person name="Stanton J.D."/>
            <person name="Ullery H.E."/>
            <person name="Wilson R.J."/>
            <person name="Serrano M.G."/>
            <person name="Buck G."/>
            <person name="Lee V."/>
            <person name="Wang Y."/>
            <person name="Carvalho R."/>
            <person name="Voegtly L."/>
            <person name="Shi R."/>
            <person name="Duckworth R."/>
            <person name="Johnson A."/>
            <person name="Loviza R."/>
            <person name="Walstead R."/>
            <person name="Shah Z."/>
            <person name="Kiflezghi M."/>
            <person name="Wade K."/>
            <person name="Ball S.L."/>
            <person name="Bradley K.W."/>
            <person name="Asai D.J."/>
            <person name="Bowman C.A."/>
            <person name="Russell D.A."/>
            <person name="Pope W.H."/>
            <person name="Jacobs-Sera D."/>
            <person name="Hendrix R.W."/>
            <person name="Hatfull G.F."/>
        </authorList>
    </citation>
    <scope>NUCLEOTIDE SEQUENCE [LARGE SCALE GENOMIC DNA]</scope>
    <source>
        <strain evidence="1 2">DSM 27648</strain>
    </source>
</reference>